<feature type="transmembrane region" description="Helical" evidence="1">
    <location>
        <begin position="136"/>
        <end position="158"/>
    </location>
</feature>
<feature type="transmembrane region" description="Helical" evidence="1">
    <location>
        <begin position="89"/>
        <end position="116"/>
    </location>
</feature>
<dbReference type="EMBL" id="NMUH01016403">
    <property type="protein sequence ID" value="MQM23455.1"/>
    <property type="molecule type" value="Genomic_DNA"/>
</dbReference>
<gene>
    <name evidence="2" type="ORF">Taro_056519</name>
</gene>
<reference evidence="2" key="1">
    <citation type="submission" date="2017-07" db="EMBL/GenBank/DDBJ databases">
        <title>Taro Niue Genome Assembly and Annotation.</title>
        <authorList>
            <person name="Atibalentja N."/>
            <person name="Keating K."/>
            <person name="Fields C.J."/>
        </authorList>
    </citation>
    <scope>NUCLEOTIDE SEQUENCE</scope>
    <source>
        <strain evidence="2">Niue_2</strain>
        <tissue evidence="2">Leaf</tissue>
    </source>
</reference>
<keyword evidence="1" id="KW-0472">Membrane</keyword>
<keyword evidence="1" id="KW-0812">Transmembrane</keyword>
<organism evidence="2 3">
    <name type="scientific">Colocasia esculenta</name>
    <name type="common">Wild taro</name>
    <name type="synonym">Arum esculentum</name>
    <dbReference type="NCBI Taxonomy" id="4460"/>
    <lineage>
        <taxon>Eukaryota</taxon>
        <taxon>Viridiplantae</taxon>
        <taxon>Streptophyta</taxon>
        <taxon>Embryophyta</taxon>
        <taxon>Tracheophyta</taxon>
        <taxon>Spermatophyta</taxon>
        <taxon>Magnoliopsida</taxon>
        <taxon>Liliopsida</taxon>
        <taxon>Araceae</taxon>
        <taxon>Aroideae</taxon>
        <taxon>Colocasieae</taxon>
        <taxon>Colocasia</taxon>
    </lineage>
</organism>
<comment type="caution">
    <text evidence="2">The sequence shown here is derived from an EMBL/GenBank/DDBJ whole genome shotgun (WGS) entry which is preliminary data.</text>
</comment>
<proteinExistence type="predicted"/>
<name>A0A843XXL4_COLES</name>
<evidence type="ECO:0000313" key="2">
    <source>
        <dbReference type="EMBL" id="MQM23455.1"/>
    </source>
</evidence>
<evidence type="ECO:0000313" key="3">
    <source>
        <dbReference type="Proteomes" id="UP000652761"/>
    </source>
</evidence>
<dbReference type="AlphaFoldDB" id="A0A843XXL4"/>
<dbReference type="Proteomes" id="UP000652761">
    <property type="component" value="Unassembled WGS sequence"/>
</dbReference>
<keyword evidence="1" id="KW-1133">Transmembrane helix</keyword>
<keyword evidence="3" id="KW-1185">Reference proteome</keyword>
<sequence length="403" mass="44143">MAVPKKGTHAPLAHPCRVMLVGSECELQECVAAVAGCACFEHGCWFARVAFGFVVGLHAHVGVSQRLREPMCGVGFTGAGLWFAVPVEVCVVLAVCLALCACAPLCAMLCSVGIFARAKQMLVCRVAPLVEHCDTWLWLLSALCWLVVNSGEVLPEFFSVGSGGGKNDALVVLVEVLLEPVCVASTVCYVLFVGRVFGRLFGLRSGDVFPERLLVLWVEVLPKLPCVVFVCRCSLSVEMNCRRCRLDCLCDSLFGRCRSRCCALGHVSGRGAGQVVFLSIFEFSQLCWWDFVCPHGRKVGFVSCALWTLPDGSLVSAMGVWLVVLLWKCQSHLVISPCVWKRLIVRVLLPCFPLVARGGGAFTWHLVPCRTPWRPLWRRSLPLCCLEVELVAPLVCVVFLVVR</sequence>
<protein>
    <submittedName>
        <fullName evidence="2">Uncharacterized protein</fullName>
    </submittedName>
</protein>
<feature type="transmembrane region" description="Helical" evidence="1">
    <location>
        <begin position="380"/>
        <end position="402"/>
    </location>
</feature>
<evidence type="ECO:0000256" key="1">
    <source>
        <dbReference type="SAM" id="Phobius"/>
    </source>
</evidence>
<feature type="transmembrane region" description="Helical" evidence="1">
    <location>
        <begin position="347"/>
        <end position="368"/>
    </location>
</feature>
<accession>A0A843XXL4</accession>
<feature type="transmembrane region" description="Helical" evidence="1">
    <location>
        <begin position="170"/>
        <end position="194"/>
    </location>
</feature>